<gene>
    <name evidence="8" type="ORF">K8V82_06830</name>
</gene>
<dbReference type="InterPro" id="IPR013785">
    <property type="entry name" value="Aldolase_TIM"/>
</dbReference>
<dbReference type="GO" id="GO:0003824">
    <property type="term" value="F:catalytic activity"/>
    <property type="evidence" value="ECO:0007669"/>
    <property type="project" value="InterPro"/>
</dbReference>
<name>A0A921I1Q7_9FIRM</name>
<evidence type="ECO:0000256" key="1">
    <source>
        <dbReference type="ARBA" id="ARBA00001966"/>
    </source>
</evidence>
<dbReference type="SUPFAM" id="SSF102114">
    <property type="entry name" value="Radical SAM enzymes"/>
    <property type="match status" value="1"/>
</dbReference>
<evidence type="ECO:0000256" key="2">
    <source>
        <dbReference type="ARBA" id="ARBA00022485"/>
    </source>
</evidence>
<reference evidence="8" key="1">
    <citation type="journal article" date="2021" name="PeerJ">
        <title>Extensive microbial diversity within the chicken gut microbiome revealed by metagenomics and culture.</title>
        <authorList>
            <person name="Gilroy R."/>
            <person name="Ravi A."/>
            <person name="Getino M."/>
            <person name="Pursley I."/>
            <person name="Horton D.L."/>
            <person name="Alikhan N.F."/>
            <person name="Baker D."/>
            <person name="Gharbi K."/>
            <person name="Hall N."/>
            <person name="Watson M."/>
            <person name="Adriaenssens E.M."/>
            <person name="Foster-Nyarko E."/>
            <person name="Jarju S."/>
            <person name="Secka A."/>
            <person name="Antonio M."/>
            <person name="Oren A."/>
            <person name="Chaudhuri R.R."/>
            <person name="La Ragione R."/>
            <person name="Hildebrand F."/>
            <person name="Pallen M.J."/>
        </authorList>
    </citation>
    <scope>NUCLEOTIDE SEQUENCE</scope>
    <source>
        <strain evidence="8">ChiSjej5B23-16112</strain>
    </source>
</reference>
<accession>A0A921I1Q7</accession>
<dbReference type="PANTHER" id="PTHR30352">
    <property type="entry name" value="PYRUVATE FORMATE-LYASE-ACTIVATING ENZYME"/>
    <property type="match status" value="1"/>
</dbReference>
<sequence length="229" mass="25654">MVICGIQKLTLLDYPGKVACTIFTGGCNFRCPFCHNADLVTGKPEVTVTGEEIFRFLRKRQGLLDGVCISGGEPLLQPDLEDFIRGVRSLGYSVKLDTNGSMPDKLESLAEKGLLDYVAMDLKNAPEHYGRTIGAGTYDVGNIDRSIRFLMGGEIPYEFRTTVVREFHQKADFEEMGRWIEGADQYFLQQFMDSGHVIAPGLHAYDEKILFQALEIVKKYVKTAQIRGL</sequence>
<dbReference type="InterPro" id="IPR034457">
    <property type="entry name" value="Organic_radical-activating"/>
</dbReference>
<keyword evidence="4" id="KW-0479">Metal-binding</keyword>
<dbReference type="InterPro" id="IPR007197">
    <property type="entry name" value="rSAM"/>
</dbReference>
<reference evidence="8" key="2">
    <citation type="submission" date="2021-09" db="EMBL/GenBank/DDBJ databases">
        <authorList>
            <person name="Gilroy R."/>
        </authorList>
    </citation>
    <scope>NUCLEOTIDE SEQUENCE</scope>
    <source>
        <strain evidence="8">ChiSjej5B23-16112</strain>
    </source>
</reference>
<evidence type="ECO:0000313" key="9">
    <source>
        <dbReference type="Proteomes" id="UP000769156"/>
    </source>
</evidence>
<dbReference type="AlphaFoldDB" id="A0A921I1Q7"/>
<dbReference type="NCBIfam" id="TIGR02495">
    <property type="entry name" value="NrdG2"/>
    <property type="match status" value="1"/>
</dbReference>
<dbReference type="GO" id="GO:0051539">
    <property type="term" value="F:4 iron, 4 sulfur cluster binding"/>
    <property type="evidence" value="ECO:0007669"/>
    <property type="project" value="UniProtKB-KW"/>
</dbReference>
<keyword evidence="2" id="KW-0004">4Fe-4S</keyword>
<feature type="domain" description="Radical SAM core" evidence="7">
    <location>
        <begin position="13"/>
        <end position="227"/>
    </location>
</feature>
<evidence type="ECO:0000256" key="4">
    <source>
        <dbReference type="ARBA" id="ARBA00022723"/>
    </source>
</evidence>
<dbReference type="GO" id="GO:0046872">
    <property type="term" value="F:metal ion binding"/>
    <property type="evidence" value="ECO:0007669"/>
    <property type="project" value="UniProtKB-KW"/>
</dbReference>
<dbReference type="InterPro" id="IPR058240">
    <property type="entry name" value="rSAM_sf"/>
</dbReference>
<protein>
    <submittedName>
        <fullName evidence="8">Anaerobic ribonucleoside-triphosphate reductase activating protein</fullName>
    </submittedName>
</protein>
<evidence type="ECO:0000256" key="3">
    <source>
        <dbReference type="ARBA" id="ARBA00022691"/>
    </source>
</evidence>
<organism evidence="8 9">
    <name type="scientific">Lachnoclostridium phocaeense</name>
    <dbReference type="NCBI Taxonomy" id="1871021"/>
    <lineage>
        <taxon>Bacteria</taxon>
        <taxon>Bacillati</taxon>
        <taxon>Bacillota</taxon>
        <taxon>Clostridia</taxon>
        <taxon>Lachnospirales</taxon>
        <taxon>Lachnospiraceae</taxon>
    </lineage>
</organism>
<keyword evidence="6" id="KW-0411">Iron-sulfur</keyword>
<dbReference type="CDD" id="cd01335">
    <property type="entry name" value="Radical_SAM"/>
    <property type="match status" value="1"/>
</dbReference>
<evidence type="ECO:0000256" key="5">
    <source>
        <dbReference type="ARBA" id="ARBA00023004"/>
    </source>
</evidence>
<dbReference type="Pfam" id="PF04055">
    <property type="entry name" value="Radical_SAM"/>
    <property type="match status" value="1"/>
</dbReference>
<dbReference type="EMBL" id="DYVY01000107">
    <property type="protein sequence ID" value="HJF94490.1"/>
    <property type="molecule type" value="Genomic_DNA"/>
</dbReference>
<evidence type="ECO:0000256" key="6">
    <source>
        <dbReference type="ARBA" id="ARBA00023014"/>
    </source>
</evidence>
<dbReference type="PROSITE" id="PS51918">
    <property type="entry name" value="RADICAL_SAM"/>
    <property type="match status" value="1"/>
</dbReference>
<keyword evidence="5" id="KW-0408">Iron</keyword>
<dbReference type="SFLD" id="SFLDG01094">
    <property type="entry name" value="Uncharacterised_Radical_SAM_Su"/>
    <property type="match status" value="1"/>
</dbReference>
<comment type="cofactor">
    <cofactor evidence="1">
        <name>[4Fe-4S] cluster</name>
        <dbReference type="ChEBI" id="CHEBI:49883"/>
    </cofactor>
</comment>
<dbReference type="PANTHER" id="PTHR30352:SF13">
    <property type="entry name" value="GLYCYL-RADICAL ENZYME ACTIVATING ENZYME YJJW-RELATED"/>
    <property type="match status" value="1"/>
</dbReference>
<evidence type="ECO:0000313" key="8">
    <source>
        <dbReference type="EMBL" id="HJF94490.1"/>
    </source>
</evidence>
<dbReference type="Gene3D" id="3.20.20.70">
    <property type="entry name" value="Aldolase class I"/>
    <property type="match status" value="1"/>
</dbReference>
<comment type="caution">
    <text evidence="8">The sequence shown here is derived from an EMBL/GenBank/DDBJ whole genome shotgun (WGS) entry which is preliminary data.</text>
</comment>
<dbReference type="SFLD" id="SFLDG01067">
    <property type="entry name" value="SPASM/twitch_domain_containing"/>
    <property type="match status" value="1"/>
</dbReference>
<dbReference type="Proteomes" id="UP000769156">
    <property type="component" value="Unassembled WGS sequence"/>
</dbReference>
<keyword evidence="3" id="KW-0949">S-adenosyl-L-methionine</keyword>
<dbReference type="InterPro" id="IPR012840">
    <property type="entry name" value="NrdG2"/>
</dbReference>
<dbReference type="SFLD" id="SFLDS00029">
    <property type="entry name" value="Radical_SAM"/>
    <property type="match status" value="1"/>
</dbReference>
<proteinExistence type="predicted"/>
<evidence type="ECO:0000259" key="7">
    <source>
        <dbReference type="PROSITE" id="PS51918"/>
    </source>
</evidence>